<sequence>MFKKQIDFRHNPRHEVHLSVEFTGDQVTGKGLVCNLSRSGCGIKGQTRVPVGAFVELIISLPSGLAPLMIDLGVVRWSAGERFGIDFLQMQEPETQRLKQFLSTL</sequence>
<organism evidence="2 3">
    <name type="scientific">Nitrospira tepida</name>
    <dbReference type="NCBI Taxonomy" id="2973512"/>
    <lineage>
        <taxon>Bacteria</taxon>
        <taxon>Pseudomonadati</taxon>
        <taxon>Nitrospirota</taxon>
        <taxon>Nitrospiria</taxon>
        <taxon>Nitrospirales</taxon>
        <taxon>Nitrospiraceae</taxon>
        <taxon>Nitrospira</taxon>
    </lineage>
</organism>
<protein>
    <recommendedName>
        <fullName evidence="1">PilZ domain-containing protein</fullName>
    </recommendedName>
</protein>
<keyword evidence="3" id="KW-1185">Reference proteome</keyword>
<dbReference type="AlphaFoldDB" id="A0AA86MZN7"/>
<dbReference type="EMBL" id="OX365700">
    <property type="protein sequence ID" value="CAI4031994.1"/>
    <property type="molecule type" value="Genomic_DNA"/>
</dbReference>
<dbReference type="Pfam" id="PF07238">
    <property type="entry name" value="PilZ"/>
    <property type="match status" value="1"/>
</dbReference>
<name>A0AA86MZN7_9BACT</name>
<evidence type="ECO:0000313" key="3">
    <source>
        <dbReference type="Proteomes" id="UP001179121"/>
    </source>
</evidence>
<dbReference type="Proteomes" id="UP001179121">
    <property type="component" value="Chromosome"/>
</dbReference>
<dbReference type="GO" id="GO:0035438">
    <property type="term" value="F:cyclic-di-GMP binding"/>
    <property type="evidence" value="ECO:0007669"/>
    <property type="project" value="InterPro"/>
</dbReference>
<reference evidence="2" key="1">
    <citation type="submission" date="2022-10" db="EMBL/GenBank/DDBJ databases">
        <authorList>
            <person name="Koch H."/>
        </authorList>
    </citation>
    <scope>NUCLEOTIDE SEQUENCE</scope>
    <source>
        <strain evidence="2">DNF</strain>
    </source>
</reference>
<proteinExistence type="predicted"/>
<dbReference type="InterPro" id="IPR009875">
    <property type="entry name" value="PilZ_domain"/>
</dbReference>
<dbReference type="SUPFAM" id="SSF141371">
    <property type="entry name" value="PilZ domain-like"/>
    <property type="match status" value="1"/>
</dbReference>
<dbReference type="RefSeq" id="WP_289268745.1">
    <property type="nucleotide sequence ID" value="NZ_OX365700.1"/>
</dbReference>
<feature type="domain" description="PilZ" evidence="1">
    <location>
        <begin position="9"/>
        <end position="102"/>
    </location>
</feature>
<evidence type="ECO:0000259" key="1">
    <source>
        <dbReference type="Pfam" id="PF07238"/>
    </source>
</evidence>
<evidence type="ECO:0000313" key="2">
    <source>
        <dbReference type="EMBL" id="CAI4031994.1"/>
    </source>
</evidence>
<dbReference type="KEGG" id="nti:DNFV4_02418"/>
<accession>A0AA86MZN7</accession>
<dbReference type="Gene3D" id="2.40.10.220">
    <property type="entry name" value="predicted glycosyltransferase like domains"/>
    <property type="match status" value="1"/>
</dbReference>
<gene>
    <name evidence="2" type="ORF">DNFV4_02418</name>
</gene>